<proteinExistence type="predicted"/>
<dbReference type="Proteomes" id="UP000249949">
    <property type="component" value="Chromosome"/>
</dbReference>
<sequence>MRTSDPKYRKYMLALMGVCAAIIVIVNMPK</sequence>
<keyword evidence="1" id="KW-1133">Transmembrane helix</keyword>
<feature type="transmembrane region" description="Helical" evidence="1">
    <location>
        <begin position="12"/>
        <end position="29"/>
    </location>
</feature>
<evidence type="ECO:0000256" key="1">
    <source>
        <dbReference type="SAM" id="Phobius"/>
    </source>
</evidence>
<dbReference type="EMBL" id="CP021324">
    <property type="protein sequence ID" value="ARS63656.1"/>
    <property type="molecule type" value="Genomic_DNA"/>
</dbReference>
<gene>
    <name evidence="2" type="ORF">NMSP_0021</name>
</gene>
<keyword evidence="3" id="KW-1185">Reference proteome</keyword>
<dbReference type="KEGG" id="nct:NMSP_0021"/>
<keyword evidence="1" id="KW-0472">Membrane</keyword>
<evidence type="ECO:0000313" key="2">
    <source>
        <dbReference type="EMBL" id="ARS63656.1"/>
    </source>
</evidence>
<protein>
    <submittedName>
        <fullName evidence="2">Uncharacterized protein</fullName>
    </submittedName>
</protein>
<name>A0A2Z2HLA7_9ARCH</name>
<organism evidence="2 3">
    <name type="scientific">Candidatus Nitrosomarinus catalinensis</name>
    <dbReference type="NCBI Taxonomy" id="1898749"/>
    <lineage>
        <taxon>Archaea</taxon>
        <taxon>Nitrososphaerota</taxon>
        <taxon>Nitrososphaeria</taxon>
        <taxon>Nitrosopumilales</taxon>
        <taxon>Nitrosopumilaceae</taxon>
        <taxon>Candidatus Nitrosomarinus</taxon>
    </lineage>
</organism>
<reference evidence="2 3" key="1">
    <citation type="journal article" date="2017" name="Environ. Microbiol.">
        <title>Genome and epigenome of a novel marine Thaumarchaeota strain suggest viral infection, phosphorothioation DNA modification and multiple restriction systems.</title>
        <authorList>
            <person name="Ahlgren N.A."/>
            <person name="Chen Y."/>
            <person name="Needham D.M."/>
            <person name="Parada A.E."/>
            <person name="Sachdeva R."/>
            <person name="Trinh V."/>
            <person name="Chen T."/>
            <person name="Fuhrman J.A."/>
        </authorList>
    </citation>
    <scope>NUCLEOTIDE SEQUENCE [LARGE SCALE GENOMIC DNA]</scope>
    <source>
        <strain evidence="2 3">SPOT01</strain>
    </source>
</reference>
<evidence type="ECO:0000313" key="3">
    <source>
        <dbReference type="Proteomes" id="UP000249949"/>
    </source>
</evidence>
<accession>A0A2Z2HLA7</accession>
<keyword evidence="1" id="KW-0812">Transmembrane</keyword>
<dbReference type="AlphaFoldDB" id="A0A2Z2HLA7"/>